<feature type="signal peptide" evidence="20">
    <location>
        <begin position="1"/>
        <end position="17"/>
    </location>
</feature>
<evidence type="ECO:0000256" key="10">
    <source>
        <dbReference type="ARBA" id="ARBA00023136"/>
    </source>
</evidence>
<dbReference type="InterPro" id="IPR002172">
    <property type="entry name" value="LDrepeatLR_classA_rpt"/>
</dbReference>
<dbReference type="GO" id="GO:0016324">
    <property type="term" value="C:apical plasma membrane"/>
    <property type="evidence" value="ECO:0007669"/>
    <property type="project" value="TreeGrafter"/>
</dbReference>
<feature type="disulfide bond" evidence="16">
    <location>
        <begin position="73"/>
        <end position="88"/>
    </location>
</feature>
<evidence type="ECO:0000256" key="20">
    <source>
        <dbReference type="SAM" id="SignalP"/>
    </source>
</evidence>
<dbReference type="FunFam" id="4.10.400.10:FF:000065">
    <property type="entry name" value="Transmembrane protease serine 7"/>
    <property type="match status" value="1"/>
</dbReference>
<feature type="disulfide bond" evidence="16">
    <location>
        <begin position="3313"/>
        <end position="3331"/>
    </location>
</feature>
<evidence type="ECO:0000313" key="22">
    <source>
        <dbReference type="Proteomes" id="UP000492821"/>
    </source>
</evidence>
<dbReference type="PROSITE" id="PS01209">
    <property type="entry name" value="LDLRA_1"/>
    <property type="match status" value="16"/>
</dbReference>
<feature type="disulfide bond" evidence="16">
    <location>
        <begin position="54"/>
        <end position="66"/>
    </location>
</feature>
<keyword evidence="8" id="KW-0106">Calcium</keyword>
<dbReference type="GO" id="GO:0043235">
    <property type="term" value="C:receptor complex"/>
    <property type="evidence" value="ECO:0007669"/>
    <property type="project" value="TreeGrafter"/>
</dbReference>
<dbReference type="CDD" id="cd00112">
    <property type="entry name" value="LDLa"/>
    <property type="match status" value="31"/>
</dbReference>
<evidence type="ECO:0000256" key="9">
    <source>
        <dbReference type="ARBA" id="ARBA00022989"/>
    </source>
</evidence>
<dbReference type="FunFam" id="2.120.10.30:FF:000241">
    <property type="entry name" value="Low-density lipoprotein receptor-related protein 6"/>
    <property type="match status" value="3"/>
</dbReference>
<dbReference type="GO" id="GO:0005509">
    <property type="term" value="F:calcium ion binding"/>
    <property type="evidence" value="ECO:0007669"/>
    <property type="project" value="InterPro"/>
</dbReference>
<feature type="disulfide bond" evidence="16">
    <location>
        <begin position="3264"/>
        <end position="3282"/>
    </location>
</feature>
<dbReference type="SUPFAM" id="SSF57184">
    <property type="entry name" value="Growth factor receptor domain"/>
    <property type="match status" value="4"/>
</dbReference>
<evidence type="ECO:0000256" key="14">
    <source>
        <dbReference type="ARBA" id="ARBA00023180"/>
    </source>
</evidence>
<feature type="disulfide bond" evidence="16">
    <location>
        <begin position="2928"/>
        <end position="2940"/>
    </location>
</feature>
<reference evidence="23" key="2">
    <citation type="submission" date="2020-10" db="UniProtKB">
        <authorList>
            <consortium name="WormBaseParasite"/>
        </authorList>
    </citation>
    <scope>IDENTIFICATION</scope>
</reference>
<dbReference type="InterPro" id="IPR011042">
    <property type="entry name" value="6-blade_b-propeller_TolB-like"/>
</dbReference>
<feature type="repeat" description="LDL-receptor class B" evidence="17">
    <location>
        <begin position="1616"/>
        <end position="1658"/>
    </location>
</feature>
<dbReference type="FunFam" id="4.10.400.10:FF:000002">
    <property type="entry name" value="Low-density lipoprotein receptor-related protein 1"/>
    <property type="match status" value="3"/>
</dbReference>
<feature type="repeat" description="LDL-receptor class B" evidence="17">
    <location>
        <begin position="4515"/>
        <end position="4557"/>
    </location>
</feature>
<feature type="repeat" description="LDL-receptor class B" evidence="17">
    <location>
        <begin position="2678"/>
        <end position="2728"/>
    </location>
</feature>
<feature type="disulfide bond" evidence="16">
    <location>
        <begin position="3813"/>
        <end position="3828"/>
    </location>
</feature>
<dbReference type="InterPro" id="IPR018097">
    <property type="entry name" value="EGF_Ca-bd_CS"/>
</dbReference>
<dbReference type="SUPFAM" id="SSF57424">
    <property type="entry name" value="LDL receptor-like module"/>
    <property type="match status" value="33"/>
</dbReference>
<dbReference type="FunFam" id="4.10.400.10:FF:000190">
    <property type="entry name" value="Low-density lipoprotein receptor-related protein"/>
    <property type="match status" value="1"/>
</dbReference>
<dbReference type="Gene3D" id="4.10.400.10">
    <property type="entry name" value="Low-density Lipoprotein Receptor"/>
    <property type="match status" value="34"/>
</dbReference>
<feature type="repeat" description="LDL-receptor class B" evidence="17">
    <location>
        <begin position="1703"/>
        <end position="1746"/>
    </location>
</feature>
<feature type="disulfide bond" evidence="16">
    <location>
        <begin position="3306"/>
        <end position="3318"/>
    </location>
</feature>
<dbReference type="GO" id="GO:0005905">
    <property type="term" value="C:clathrin-coated pit"/>
    <property type="evidence" value="ECO:0007669"/>
    <property type="project" value="UniProtKB-KW"/>
</dbReference>
<feature type="repeat" description="LDL-receptor class B" evidence="17">
    <location>
        <begin position="1659"/>
        <end position="1702"/>
    </location>
</feature>
<evidence type="ECO:0000256" key="16">
    <source>
        <dbReference type="PROSITE-ProRule" id="PRU00124"/>
    </source>
</evidence>
<dbReference type="SMART" id="SM00181">
    <property type="entry name" value="EGF"/>
    <property type="match status" value="20"/>
</dbReference>
<feature type="disulfide bond" evidence="16">
    <location>
        <begin position="3883"/>
        <end position="3901"/>
    </location>
</feature>
<dbReference type="SMART" id="SM00135">
    <property type="entry name" value="LY"/>
    <property type="match status" value="32"/>
</dbReference>
<dbReference type="PRINTS" id="PR00261">
    <property type="entry name" value="LDLRECEPTOR"/>
</dbReference>
<keyword evidence="22" id="KW-1185">Reference proteome</keyword>
<evidence type="ECO:0000256" key="19">
    <source>
        <dbReference type="SAM" id="Phobius"/>
    </source>
</evidence>
<feature type="disulfide bond" evidence="16">
    <location>
        <begin position="3217"/>
        <end position="3229"/>
    </location>
</feature>
<evidence type="ECO:0000256" key="11">
    <source>
        <dbReference type="ARBA" id="ARBA00023157"/>
    </source>
</evidence>
<feature type="disulfide bond" evidence="16">
    <location>
        <begin position="61"/>
        <end position="79"/>
    </location>
</feature>
<dbReference type="GO" id="GO:0006898">
    <property type="term" value="P:receptor-mediated endocytosis"/>
    <property type="evidence" value="ECO:0007669"/>
    <property type="project" value="TreeGrafter"/>
</dbReference>
<dbReference type="PROSITE" id="PS01186">
    <property type="entry name" value="EGF_2"/>
    <property type="match status" value="1"/>
</dbReference>
<dbReference type="FunFam" id="2.10.25.10:FF:000240">
    <property type="entry name" value="Vitamin K-dependent protein S"/>
    <property type="match status" value="1"/>
</dbReference>
<feature type="disulfide bond" evidence="16">
    <location>
        <begin position="3257"/>
        <end position="3269"/>
    </location>
</feature>
<keyword evidence="11 16" id="KW-1015">Disulfide bond</keyword>
<dbReference type="Pfam" id="PF14670">
    <property type="entry name" value="FXa_inhibition"/>
    <property type="match status" value="1"/>
</dbReference>
<evidence type="ECO:0000256" key="5">
    <source>
        <dbReference type="ARBA" id="ARBA00022692"/>
    </source>
</evidence>
<feature type="disulfide bond" evidence="16">
    <location>
        <begin position="4021"/>
        <end position="4036"/>
    </location>
</feature>
<dbReference type="Gene3D" id="2.10.25.10">
    <property type="entry name" value="Laminin"/>
    <property type="match status" value="6"/>
</dbReference>
<dbReference type="InterPro" id="IPR051221">
    <property type="entry name" value="LDLR-related"/>
</dbReference>
<feature type="disulfide bond" evidence="16">
    <location>
        <begin position="3276"/>
        <end position="3291"/>
    </location>
</feature>
<feature type="disulfide bond" evidence="16">
    <location>
        <begin position="2990"/>
        <end position="3002"/>
    </location>
</feature>
<dbReference type="PROSITE" id="PS01187">
    <property type="entry name" value="EGF_CA"/>
    <property type="match status" value="3"/>
</dbReference>
<feature type="disulfide bond" evidence="16">
    <location>
        <begin position="4002"/>
        <end position="4014"/>
    </location>
</feature>
<reference evidence="22" key="1">
    <citation type="journal article" date="2013" name="Genetics">
        <title>The draft genome and transcriptome of Panagrellus redivivus are shaped by the harsh demands of a free-living lifestyle.</title>
        <authorList>
            <person name="Srinivasan J."/>
            <person name="Dillman A.R."/>
            <person name="Macchietto M.G."/>
            <person name="Heikkinen L."/>
            <person name="Lakso M."/>
            <person name="Fracchia K.M."/>
            <person name="Antoshechkin I."/>
            <person name="Mortazavi A."/>
            <person name="Wong G."/>
            <person name="Sternberg P.W."/>
        </authorList>
    </citation>
    <scope>NUCLEOTIDE SEQUENCE [LARGE SCALE GENOMIC DNA]</scope>
    <source>
        <strain evidence="22">MT8872</strain>
    </source>
</reference>
<dbReference type="PROSITE" id="PS50068">
    <property type="entry name" value="LDLRA_2"/>
    <property type="match status" value="35"/>
</dbReference>
<evidence type="ECO:0000256" key="1">
    <source>
        <dbReference type="ARBA" id="ARBA00004479"/>
    </source>
</evidence>
<evidence type="ECO:0000256" key="7">
    <source>
        <dbReference type="ARBA" id="ARBA00022737"/>
    </source>
</evidence>
<evidence type="ECO:0000256" key="6">
    <source>
        <dbReference type="ARBA" id="ARBA00022729"/>
    </source>
</evidence>
<dbReference type="FunFam" id="4.10.400.10:FF:000001">
    <property type="entry name" value="Low-density lipoprotein receptor-related protein 1"/>
    <property type="match status" value="1"/>
</dbReference>
<feature type="disulfide bond" evidence="16">
    <location>
        <begin position="2947"/>
        <end position="2962"/>
    </location>
</feature>
<evidence type="ECO:0000256" key="18">
    <source>
        <dbReference type="SAM" id="MobiDB-lite"/>
    </source>
</evidence>
<feature type="domain" description="EGF-like" evidence="21">
    <location>
        <begin position="3409"/>
        <end position="3424"/>
    </location>
</feature>
<keyword evidence="5 19" id="KW-0812">Transmembrane</keyword>
<feature type="chain" id="PRO_5028907887" evidence="20">
    <location>
        <begin position="18"/>
        <end position="4881"/>
    </location>
</feature>
<keyword evidence="6 20" id="KW-0732">Signal</keyword>
<evidence type="ECO:0000256" key="8">
    <source>
        <dbReference type="ARBA" id="ARBA00022837"/>
    </source>
</evidence>
<dbReference type="PANTHER" id="PTHR22722:SF14">
    <property type="entry name" value="MEGALIN, ISOFORM A"/>
    <property type="match status" value="1"/>
</dbReference>
<dbReference type="SUPFAM" id="SSF57196">
    <property type="entry name" value="EGF/Laminin"/>
    <property type="match status" value="2"/>
</dbReference>
<evidence type="ECO:0000256" key="17">
    <source>
        <dbReference type="PROSITE-ProRule" id="PRU00461"/>
    </source>
</evidence>
<feature type="compositionally biased region" description="Polar residues" evidence="18">
    <location>
        <begin position="4804"/>
        <end position="4813"/>
    </location>
</feature>
<feature type="repeat" description="LDL-receptor class B" evidence="17">
    <location>
        <begin position="4470"/>
        <end position="4513"/>
    </location>
</feature>
<dbReference type="SUPFAM" id="SSF63825">
    <property type="entry name" value="YWTD domain"/>
    <property type="match status" value="7"/>
</dbReference>
<feature type="disulfide bond" evidence="16">
    <location>
        <begin position="3224"/>
        <end position="3242"/>
    </location>
</feature>
<feature type="disulfide bond" evidence="16">
    <location>
        <begin position="337"/>
        <end position="352"/>
    </location>
</feature>
<dbReference type="FunFam" id="2.120.10.30:FF:000035">
    <property type="entry name" value="Low-density lipoprotein receptor-related protein 2"/>
    <property type="match status" value="1"/>
</dbReference>
<dbReference type="Pfam" id="PF00057">
    <property type="entry name" value="Ldl_recept_a"/>
    <property type="match status" value="29"/>
</dbReference>
<feature type="disulfide bond" evidence="16">
    <location>
        <begin position="4193"/>
        <end position="4208"/>
    </location>
</feature>
<evidence type="ECO:0000256" key="13">
    <source>
        <dbReference type="ARBA" id="ARBA00023176"/>
    </source>
</evidence>
<feature type="disulfide bond" evidence="16">
    <location>
        <begin position="4084"/>
        <end position="4096"/>
    </location>
</feature>
<dbReference type="InterPro" id="IPR049883">
    <property type="entry name" value="NOTCH1_EGF-like"/>
</dbReference>
<comment type="subcellular location">
    <subcellularLocation>
        <location evidence="15">Membrane</location>
        <location evidence="15">Coated pit</location>
    </subcellularLocation>
    <subcellularLocation>
        <location evidence="1">Membrane</location>
        <topology evidence="1">Single-pass type I membrane protein</topology>
    </subcellularLocation>
</comment>
<feature type="disulfide bond" evidence="16">
    <location>
        <begin position="1279"/>
        <end position="1291"/>
    </location>
</feature>
<dbReference type="Pfam" id="PF24468">
    <property type="entry name" value="EGF_LRP2"/>
    <property type="match status" value="1"/>
</dbReference>
<dbReference type="InterPro" id="IPR000742">
    <property type="entry name" value="EGF"/>
</dbReference>
<evidence type="ECO:0000256" key="3">
    <source>
        <dbReference type="ARBA" id="ARBA00022536"/>
    </source>
</evidence>
<feature type="disulfide bond" evidence="16">
    <location>
        <begin position="2894"/>
        <end position="2912"/>
    </location>
</feature>
<feature type="disulfide bond" evidence="16">
    <location>
        <begin position="4041"/>
        <end position="4053"/>
    </location>
</feature>
<evidence type="ECO:0000259" key="21">
    <source>
        <dbReference type="PROSITE" id="PS01186"/>
    </source>
</evidence>
<feature type="disulfide bond" evidence="16">
    <location>
        <begin position="4091"/>
        <end position="4109"/>
    </location>
</feature>
<keyword evidence="4" id="KW-0254">Endocytosis</keyword>
<name>A0A7E4V2M4_PANRE</name>
<evidence type="ECO:0000256" key="2">
    <source>
        <dbReference type="ARBA" id="ARBA00009939"/>
    </source>
</evidence>
<feature type="disulfide bond" evidence="16">
    <location>
        <begin position="2997"/>
        <end position="3015"/>
    </location>
</feature>
<feature type="repeat" description="LDL-receptor class B" evidence="17">
    <location>
        <begin position="2311"/>
        <end position="2355"/>
    </location>
</feature>
<organism evidence="22 23">
    <name type="scientific">Panagrellus redivivus</name>
    <name type="common">Microworm</name>
    <dbReference type="NCBI Taxonomy" id="6233"/>
    <lineage>
        <taxon>Eukaryota</taxon>
        <taxon>Metazoa</taxon>
        <taxon>Ecdysozoa</taxon>
        <taxon>Nematoda</taxon>
        <taxon>Chromadorea</taxon>
        <taxon>Rhabditida</taxon>
        <taxon>Tylenchina</taxon>
        <taxon>Panagrolaimomorpha</taxon>
        <taxon>Panagrolaimoidea</taxon>
        <taxon>Panagrolaimidae</taxon>
        <taxon>Panagrellus</taxon>
    </lineage>
</organism>
<dbReference type="PROSITE" id="PS00010">
    <property type="entry name" value="ASX_HYDROXYL"/>
    <property type="match status" value="1"/>
</dbReference>
<feature type="disulfide bond" evidence="16">
    <location>
        <begin position="278"/>
        <end position="290"/>
    </location>
</feature>
<feature type="disulfide bond" evidence="16">
    <location>
        <begin position="285"/>
        <end position="303"/>
    </location>
</feature>
<feature type="disulfide bond" evidence="16">
    <location>
        <begin position="1155"/>
        <end position="1173"/>
    </location>
</feature>
<dbReference type="InterPro" id="IPR000152">
    <property type="entry name" value="EGF-type_Asp/Asn_hydroxyl_site"/>
</dbReference>
<sequence length="4881" mass="537482">MIPLYVLAALAVAGASTIPIQVDAPSGRIISPEPPAPRPIVSASVLRPTGPSVCTESEFRCDDGKCIKAFWRCDGSADCSRGEDEKDCHVQRQALLIWIVHNLSSSSTTSNPEALLKDASLLTAMLFLFVFFPKGSPIARPHPGCKSDQFQCDKYEWHSVSCVAEYQRCDNIRDCADGSDEKNCPARNVSCEVTDGSVFQCADGRQCFESSRKCDGIYDCRDLSDEKESCGHNHTACFQYQFRCADQTQCIQASWKCDGSPDCADGSDEPDTCEFKPCASGEFQCKNKRCIPKKMRCDAFDDCGDNSDEAECGEYKCPPSMWPCPNSGHCIPEMSLCDGKADCLDAADEKTCSHNLCPSLGCQAGCHPSTTGGVCTCPQGYQLDSRFHRTCSDINECSEWGYCDQQCQNHRPGFTCSCLGSCFKLQMLHGPQSDNLTIRGYCVSQDAESMRLFVARREGLYYIDPANPQKEPKKVASGEFIYGVAYDYGDRKLFWTDRLAHAAFTADLKEDGEIEHIKKLDLKSLIYPRNIAVDWITNNLYIVESGSRRIDVSSYNGDRRTVLLADGLTLPLDVALDPLHGDMFFSNQFKLEAAAMDGTRRRVLINTHTHQVSGVAVDIAAKRVYWVDPKVDRVETVDYDGNDRKIVATGMIQVPHPFGLTLFDQYLYWTDWTRLGVVRVEKFGSNSEVLWSNKEGAVFPMGITAYHPMAQPGPQHSECYQKPIDNPCANADCQGMCLLGKDIGGYGVGFRCACPIGQKLIDGRRCVPAIDYLLFSSNKVVRGIFPSIIHKSLAEAVLPISPQSQRRIGMYFAVECDVHGGSFFYADIMDNTVYRVKPDGEGAAPVLVTHNDGLISMSFDWLSKQLYYVDNIRNSLEVVKISEQGLIDCPTSSPLRFLDILRGQKAAEMTATTNATKQGLVNPDQLVHRQLLKSLRDPIAVVVHPFRGQLFFAEAERPAKIWRCDIDAANCVVIRNTTLGRPSGLAIDFAEDRICVGDSLLKTISCMDFDGAKVTVVPIEAPIPSSLTILNDQFYFVHQRPYSIRRVSKRFGGTPTVVREFTEEERSIFSVKGCSMANQPIPDLTKDHPCHDHDCSQLCFGVPNGSNSSGSPSLIRKCGCKQGFKVSPNDPKSCVPDASEEVEVLCPRNSTQFLCANGRCIPLDWKCDGEDDCLDGSDEHDASGKSCFVETECPSATIRCNNTKKCIPEQYGCDGENDCGDNSDEDLRYCKEGQHPMCGAKKYQCDNYHCIPEQWKCDGENDCGDASDEKIEMCSNVTCATNQFTCGNGRCIPIYWLCDGDNDCYNGNDEDKHRCPPVQCRADQFRCANNRQCIPLKHHCDRQDDCEDGSDEQSCLIVDGVCAKDQFKCVTSGLCIPGAWKCDGQIDCEDGSDEPASTCSQPTCPQGHFQCDNNRCIFSTWVCDGTNDCGDGSDESSKHGCKPADELVNKCPFEHVSCSNSPDVCIPLHQLCDGKEHCPGGTDEGGRCARDLCSADRAGCQFKCHDSPEGPICSCPKGEQLVNKTLCEPENECLDARSCSQRCTDEKHGFTCSCDMEYILAPDKRTCKVAENRSDMRIYVSNRNRIYWSDASLENWRTFAAQVENAVAIAWDSVSDRIFWSDIRDKKIYSATRNGTDVKVFIGQGLDITEGIAVDWVGRNLYWVDSSLNTIEVASLDKDGARAVLLHENIDQPRGLALDPRKGLLFWTDWGQHPRIERANMDGTDRKIIVDTKIYWPNTISIDYTTDRVYFADSKLDYIDFVNYDGSGRTQVLATPKFVQHPHALAIFEDMMYYSDRRLQRLQVYPKYANGTTSTYPSHTFSKALGVVAIHKVLQPAVDTNPCANAPCTHICLLAPNSTYSCLCPTGTVLNGQKQCVTDTTPFMMIIQKTNIYGVSLTKPSNSTPALAGLVPVSGLGNAFDADYDPYAEELYHIEHPTTARLLGPALVTSAKIFRTKVDSANRTQILTSEVADDPFCVAYDWNGRNLYIGNKVSQNIEVVRMHGTQYRSTILSNDQSPTAVAMPVSIAIDSEHGIIFWLDRGFGANPAKVARAGLDGKNPLVVLKDDLSEMNHIALDTTNSRIYFTEAKAGRITSVGYDGQDRHYVLADPGKQPNGIAFFDSKIYYSDSAFDSIEVGEVIEGQPSEFKRFIDEIELLSSIKILRPRSQDSSALSHPCHTNNGNCDHICIPGSFGKYSCLCATGYTPLEGTESNKCKLFDSSFLLVATKTRIVGTAVGEGHPKGLALEPIGGTAITSIDFDYESKSVFVAEAAGPNKGITRITMGDGNAVPIVRNSFGSFVVRSLAVDWINYNLYFINVDADRSHIEVCQLNGDNRKILITTKTETPSSIAVDPVSRFIYWADQGQKPSIQRAHLDGSHKEVIVHEGLKQPTDLIVDPNSHMLYWTDAGLDGIFRVKPEGGEPELVRYGIAEGVSVTMLGGDMYWADRRLEKIFGASSKPSTTGTFSPTSVASGLTELTDIIAFDPLSQPKASSPCHIADNLRKPPCPQLCFAVPGSQTPTCACARGVAQGRTCEEPSTYMMFADGENIVDAPLVPDFKSSAPLKEPFPAVSNLQLFDVDVNLKRVYYVSESPSGANISWFAMNRPNDPRLLLTPDKTKTSESATRHISDMKLDWLTQKVYWTTGRSGKIYALDLTGEHLATIATGDWTYALALDPCAGLIFWSDSGYKVNGGAYEPRIERANMAGGDRQIIVSEDVSLPAAITVDFREQRIYWADVNRLNIESCDYDGQNRRLIGNGYRAKSLDIWDHWLYFSDPLANGVFRLDKDTGNNFEAVVADRRLPGIVRIFASEADINSRNQWCNAHTSELCKKNNGGCSQICNAVPPAQIGLAASRIQCTCNDSFDLVSQPGEDFPTQCVPRDAAATTCQPPYNFQCGSGECIALADTCNSKNDCSDGSDEQASYCFTRFCPEGYFLCVNRRCIEESRHCNNIDDCGDNSDELDCATETETIPSESPPMPGGTSSEVVLSIDCPKGMFSCGNGHCINETKKCDGHNDCHDKTVTDENAKTCPGLPIDCRGVRIKCPNTNICINPADLCDSFQDCGDGADENKLFCQNQQCPEHYSRCPSGRCIPDTWICDGDNDCGEDAWDETNFNCTDETGKRVCVGDYIFQCDNGKCISRAFLCDSENDCGDGSDESTSHNCGNRTCTDQEFHCASNAKLATPKYECIPKAWICDGEVTCAEGEDESEELCGVQKRGCNKGEFQCANKHCIPEQFVCDGENDCLDGSDEGSNCTYAECQPEFWKCANHKCVPQSWRCDGSQDCEDGSDEAECPAVAGGTTTLDGHVCPVGQFVCDSGECIDEKKVCDRVYDCSDRSDESAQCFINECDKAESPLCEQKCTDKLIGYKCECFEGFKLDPEDGKSCHDIDECAEGVALCSQQCENKIGAYKCSCAEGFSLHSDGRTCKRVESEPKPYLLLANKHYIRKLSTDGNRLELVASGFDNVVTMDVDTVDNKVYIMDSGKIRLYRIDLERLDPSLNVRDFETVVRHNVFGTEGIAVDWVGRKLYMLNRQDRSLRVCELDGRFCKTLIRDRIAQPKAIVIFPAKGYLYFTEWSLQPYIARVALDGNPPPGTNDPIEKLAENDLGWPNALAIDYYAERLFWGDAHLNEIGFMDLEGKRRKHIPAERTSHVSSMTILDDHLYWSDWNLREILRCDKWTARNETVLQHTVQLPNDLRVVHPLRQPKYPNPCGDNNGGCSHLCLIAAGGSNFTCACPDQFVLLEDGKTCQPNCTERQFACGGSDAKCINILWRCDGEQDCGDGSDEPGKEICGERICAIGEFQCANHNCTRPFQLCDGNDDCGDGSDERDCDKPCDPWMFKCKNNGKCIPKRFVCDGDNDCGDGSDEADAECKNPARNCTAEEFRCANHKCIAKAWKCDADDDCGDGSDEPAAECANLECPKGWTRCATSYRCIPDWAFCNGQDDCRDGSDEEQSRCPACDPVGEFQCTTTKKCLPLRWKCDGENDCGDGSDETDAECGGTSRPCSESEFRCNDGRCIPASKVCDGIITCSDGLDESQCHLRKCNDGMRQCDDGTCIPEHKWCDRRRDCPSASDELHCEAFPNRRQCSPFEFQCANSVCISSKFVCDGDDDCGDRSDETNDQCRSATCEPPLRFRCAHTRLCLNILQLCNGFNDCGGNDYSDEHLSMCSSFSEYGDCTNEQFKCANGRCINVTLACDRNDDCGDASDEIGCLKHDGKNCHSNGDNGGCKHLCTDLNGGGFYCHCRDGFQPDPANPFDCIDIDECKTNNTCTQGCLNTKGSYLCRCLEDYENNVVVGAMTGKDCRAKGDPANIIVASDDQLVQLALSGGGGTNRNAAAHSAGQDSNIIAVDFDPRRELMYWIDNIQDKVFRSALPHGNQSHEGQALDIDFKSLGVSPSALSVDYLTGNLFISTISEVAQSLVSRKKRFSEPHTPTIAENTGAIYLATNDGRYLKKIISGRLQIPTAVVTLPSVGRVCYADAGIEAKIECADMDGGHRTVIARQFVYSPTSMAVDEGKDNRIFWADPKYHKVDSALPDGTKRQTVITDAQHTPWAIDVFENHLYWTSKETHNLYVQDKFGRGRVYVLESAVNDAHAVRVQQRFAKDTRRAVSPCAEAPCSHLCVALPGSNFQCLCPENATLLNNGVCSGVRLDEMPLPKQCKCQNGGKCLIDGTCDCGDMEGEFCQKGSIVSRQLIGKLGTGGLFAMIMMLAFLIALGLLAFLAVTMYRRKLLLFKKNEAAGGTVSFSDNVISFSNPVLDSKPGHDSETNPDSSIEYSMSELSTPSSSKDSHQQPTLMSAPSPQPPATVASSSTTFTNPVYELDTQADAPGPSRIAPDAPEASSAVIAPRSELLKPVIPPRKKDDSSKPAGTEDKANLVFDQISDV</sequence>
<evidence type="ECO:0000313" key="23">
    <source>
        <dbReference type="WBParaSite" id="Pan_g15804.t1"/>
    </source>
</evidence>
<feature type="disulfide bond" evidence="16">
    <location>
        <begin position="4048"/>
        <end position="4066"/>
    </location>
</feature>
<dbReference type="InterPro" id="IPR000033">
    <property type="entry name" value="LDLR_classB_rpt"/>
</dbReference>
<dbReference type="InterPro" id="IPR056588">
    <property type="entry name" value="EGF_LRP2"/>
</dbReference>
<feature type="compositionally biased region" description="Basic and acidic residues" evidence="18">
    <location>
        <begin position="4856"/>
        <end position="4871"/>
    </location>
</feature>
<accession>A0A7E4V2M4</accession>
<dbReference type="InterPro" id="IPR023415">
    <property type="entry name" value="LDLR_class-A_CS"/>
</dbReference>
<keyword evidence="12" id="KW-0675">Receptor</keyword>
<dbReference type="Gene3D" id="2.40.128.620">
    <property type="match status" value="1"/>
</dbReference>
<proteinExistence type="inferred from homology"/>
<feature type="repeat" description="LDL-receptor class B" evidence="17">
    <location>
        <begin position="622"/>
        <end position="664"/>
    </location>
</feature>
<feature type="disulfide bond" evidence="16">
    <location>
        <begin position="4060"/>
        <end position="4075"/>
    </location>
</feature>
<feature type="disulfide bond" evidence="16">
    <location>
        <begin position="3131"/>
        <end position="3149"/>
    </location>
</feature>
<keyword evidence="3" id="KW-0245">EGF-like domain</keyword>
<keyword evidence="14" id="KW-0325">Glycoprotein</keyword>
<keyword evidence="7" id="KW-0677">Repeat</keyword>
<feature type="disulfide bond" evidence="16">
    <location>
        <begin position="169"/>
        <end position="184"/>
    </location>
</feature>
<dbReference type="InterPro" id="IPR036055">
    <property type="entry name" value="LDL_receptor-like_sf"/>
</dbReference>
<feature type="repeat" description="LDL-receptor class B" evidence="17">
    <location>
        <begin position="2356"/>
        <end position="2399"/>
    </location>
</feature>
<feature type="disulfide bond" evidence="16">
    <location>
        <begin position="3794"/>
        <end position="3806"/>
    </location>
</feature>
<keyword evidence="10 19" id="KW-0472">Membrane</keyword>
<dbReference type="FunFam" id="2.10.25.10:FF:000009">
    <property type="entry name" value="Low-density lipoprotein receptor isoform 1"/>
    <property type="match status" value="2"/>
</dbReference>
<dbReference type="FunFam" id="4.10.400.10:FF:000209">
    <property type="entry name" value="Low-density lipoprotein receptor-related protein"/>
    <property type="match status" value="1"/>
</dbReference>
<feature type="disulfide bond" evidence="16">
    <location>
        <begin position="1404"/>
        <end position="1416"/>
    </location>
</feature>
<dbReference type="InterPro" id="IPR009030">
    <property type="entry name" value="Growth_fac_rcpt_cys_sf"/>
</dbReference>
<feature type="disulfide bond" evidence="16">
    <location>
        <begin position="3077"/>
        <end position="3089"/>
    </location>
</feature>
<dbReference type="PANTHER" id="PTHR22722">
    <property type="entry name" value="LOW-DENSITY LIPOPROTEIN RECEPTOR-RELATED PROTEIN 2-RELATED"/>
    <property type="match status" value="1"/>
</dbReference>
<dbReference type="SMART" id="SM00179">
    <property type="entry name" value="EGF_CA"/>
    <property type="match status" value="9"/>
</dbReference>
<dbReference type="FunFam" id="4.10.400.10:FF:000005">
    <property type="entry name" value="low-density lipoprotein receptor-related protein 1B"/>
    <property type="match status" value="3"/>
</dbReference>
<feature type="disulfide bond" evidence="16">
    <location>
        <begin position="3876"/>
        <end position="3888"/>
    </location>
</feature>
<feature type="disulfide bond" evidence="16">
    <location>
        <begin position="3084"/>
        <end position="3102"/>
    </location>
</feature>
<feature type="disulfide bond" evidence="16">
    <location>
        <begin position="1245"/>
        <end position="1263"/>
    </location>
</feature>
<comment type="caution">
    <text evidence="16">Lacks conserved residue(s) required for the propagation of feature annotation.</text>
</comment>
<dbReference type="Pfam" id="PF00058">
    <property type="entry name" value="Ldl_recept_b"/>
    <property type="match status" value="5"/>
</dbReference>
<feature type="disulfide bond" evidence="16">
    <location>
        <begin position="2935"/>
        <end position="2953"/>
    </location>
</feature>
<protein>
    <submittedName>
        <fullName evidence="23">EGF-like domain-containing protein</fullName>
    </submittedName>
</protein>
<feature type="repeat" description="LDL-receptor class B" evidence="17">
    <location>
        <begin position="538"/>
        <end position="580"/>
    </location>
</feature>
<comment type="similarity">
    <text evidence="2">Belongs to the LDLR family.</text>
</comment>
<feature type="repeat" description="LDL-receptor class B" evidence="17">
    <location>
        <begin position="1747"/>
        <end position="1791"/>
    </location>
</feature>
<feature type="region of interest" description="Disordered" evidence="18">
    <location>
        <begin position="4753"/>
        <end position="4881"/>
    </location>
</feature>
<feature type="compositionally biased region" description="Polar residues" evidence="18">
    <location>
        <begin position="4765"/>
        <end position="4796"/>
    </location>
</feature>
<dbReference type="WBParaSite" id="Pan_g15804.t1">
    <property type="protein sequence ID" value="Pan_g15804.t1"/>
    <property type="gene ID" value="Pan_g15804"/>
</dbReference>
<dbReference type="CDD" id="cd00054">
    <property type="entry name" value="EGF_CA"/>
    <property type="match status" value="1"/>
</dbReference>
<evidence type="ECO:0000256" key="12">
    <source>
        <dbReference type="ARBA" id="ARBA00023170"/>
    </source>
</evidence>
<evidence type="ECO:0000256" key="4">
    <source>
        <dbReference type="ARBA" id="ARBA00022583"/>
    </source>
</evidence>
<feature type="disulfide bond" evidence="16">
    <location>
        <begin position="4174"/>
        <end position="4186"/>
    </location>
</feature>
<dbReference type="GO" id="GO:0042562">
    <property type="term" value="F:hormone binding"/>
    <property type="evidence" value="ECO:0007669"/>
    <property type="project" value="TreeGrafter"/>
</dbReference>
<dbReference type="SUPFAM" id="SSF101898">
    <property type="entry name" value="NHL repeat"/>
    <property type="match status" value="1"/>
</dbReference>
<dbReference type="Proteomes" id="UP000492821">
    <property type="component" value="Unassembled WGS sequence"/>
</dbReference>
<keyword evidence="9 19" id="KW-1133">Transmembrane helix</keyword>
<dbReference type="Gene3D" id="2.120.10.30">
    <property type="entry name" value="TolB, C-terminal domain"/>
    <property type="match status" value="9"/>
</dbReference>
<dbReference type="PROSITE" id="PS51120">
    <property type="entry name" value="LDLRB"/>
    <property type="match status" value="11"/>
</dbReference>
<evidence type="ECO:0000256" key="15">
    <source>
        <dbReference type="ARBA" id="ARBA00037878"/>
    </source>
</evidence>
<dbReference type="SMART" id="SM00192">
    <property type="entry name" value="LDLa"/>
    <property type="match status" value="35"/>
</dbReference>
<feature type="disulfide bond" evidence="16">
    <location>
        <begin position="1238"/>
        <end position="1250"/>
    </location>
</feature>
<keyword evidence="13" id="KW-0168">Coated pit</keyword>
<feature type="disulfide bond" evidence="16">
    <location>
        <begin position="3801"/>
        <end position="3819"/>
    </location>
</feature>
<feature type="disulfide bond" evidence="16">
    <location>
        <begin position="297"/>
        <end position="312"/>
    </location>
</feature>
<feature type="disulfide bond" evidence="16">
    <location>
        <begin position="1411"/>
        <end position="1429"/>
    </location>
</feature>
<dbReference type="Pfam" id="PF07645">
    <property type="entry name" value="EGF_CA"/>
    <property type="match status" value="2"/>
</dbReference>
<feature type="disulfide bond" evidence="16">
    <location>
        <begin position="1340"/>
        <end position="1355"/>
    </location>
</feature>
<feature type="disulfide bond" evidence="16">
    <location>
        <begin position="4009"/>
        <end position="4027"/>
    </location>
</feature>
<feature type="disulfide bond" evidence="16">
    <location>
        <begin position="4181"/>
        <end position="4199"/>
    </location>
</feature>
<feature type="disulfide bond" evidence="16">
    <location>
        <begin position="1286"/>
        <end position="1304"/>
    </location>
</feature>
<feature type="transmembrane region" description="Helical" evidence="19">
    <location>
        <begin position="4699"/>
        <end position="4723"/>
    </location>
</feature>
<dbReference type="InterPro" id="IPR001881">
    <property type="entry name" value="EGF-like_Ca-bd_dom"/>
</dbReference>